<name>A0ABM8Y9R2_9BACI</name>
<evidence type="ECO:0000313" key="1">
    <source>
        <dbReference type="EMBL" id="CAG9612422.1"/>
    </source>
</evidence>
<reference evidence="1 2" key="1">
    <citation type="submission" date="2021-10" db="EMBL/GenBank/DDBJ databases">
        <authorList>
            <person name="Criscuolo A."/>
        </authorList>
    </citation>
    <scope>NUCLEOTIDE SEQUENCE [LARGE SCALE GENOMIC DNA]</scope>
    <source>
        <strain evidence="2">CIP 111899</strain>
    </source>
</reference>
<keyword evidence="2" id="KW-1185">Reference proteome</keyword>
<organism evidence="1 2">
    <name type="scientific">Bacillus rhizoplanae</name>
    <dbReference type="NCBI Taxonomy" id="2880966"/>
    <lineage>
        <taxon>Bacteria</taxon>
        <taxon>Bacillati</taxon>
        <taxon>Bacillota</taxon>
        <taxon>Bacilli</taxon>
        <taxon>Bacillales</taxon>
        <taxon>Bacillaceae</taxon>
        <taxon>Bacillus</taxon>
    </lineage>
</organism>
<protein>
    <submittedName>
        <fullName evidence="1">Uncharacterized protein</fullName>
    </submittedName>
</protein>
<sequence>MLHELGSVRNAQRIMKELEEYVSSFRDGENVYYLNKHGRDRVDCKKRRAKTNQCRHFIMRNDVYIAFGCPGDWKTEIRLGVKGEISVVCDAIFKKNGQYHIVEVDFLQKMAANRMKIKKYRKMIELGVFDKPPKFIWMTTTEYRRREIAQLCIELDTVIFTVGDFH</sequence>
<evidence type="ECO:0000313" key="2">
    <source>
        <dbReference type="Proteomes" id="UP000789423"/>
    </source>
</evidence>
<dbReference type="EMBL" id="CAKJTI010000006">
    <property type="protein sequence ID" value="CAG9612422.1"/>
    <property type="molecule type" value="Genomic_DNA"/>
</dbReference>
<proteinExistence type="predicted"/>
<dbReference type="RefSeq" id="WP_230574609.1">
    <property type="nucleotide sequence ID" value="NZ_CAKJTI010000006.1"/>
</dbReference>
<gene>
    <name evidence="1" type="ORF">BACCIP111899_01598</name>
</gene>
<dbReference type="InterPro" id="IPR025855">
    <property type="entry name" value="Replic_Relax"/>
</dbReference>
<dbReference type="Proteomes" id="UP000789423">
    <property type="component" value="Unassembled WGS sequence"/>
</dbReference>
<dbReference type="Pfam" id="PF13814">
    <property type="entry name" value="Replic_Relax"/>
    <property type="match status" value="1"/>
</dbReference>
<comment type="caution">
    <text evidence="1">The sequence shown here is derived from an EMBL/GenBank/DDBJ whole genome shotgun (WGS) entry which is preliminary data.</text>
</comment>
<accession>A0ABM8Y9R2</accession>